<comment type="similarity">
    <text evidence="1">Belongs to the nitronate monooxygenase family. NMO class I subfamily.</text>
</comment>
<dbReference type="PANTHER" id="PTHR42747:SF4">
    <property type="entry name" value="BLR1330 PROTEIN"/>
    <property type="match status" value="1"/>
</dbReference>
<evidence type="ECO:0000256" key="1">
    <source>
        <dbReference type="ARBA" id="ARBA00009881"/>
    </source>
</evidence>
<dbReference type="GO" id="GO:0018580">
    <property type="term" value="F:nitronate monooxygenase activity"/>
    <property type="evidence" value="ECO:0007669"/>
    <property type="project" value="InterPro"/>
</dbReference>
<keyword evidence="5 6" id="KW-0503">Monooxygenase</keyword>
<dbReference type="Pfam" id="PF03060">
    <property type="entry name" value="NMO"/>
    <property type="match status" value="2"/>
</dbReference>
<protein>
    <submittedName>
        <fullName evidence="6">Nitronate monooxygenase</fullName>
    </submittedName>
</protein>
<evidence type="ECO:0000256" key="3">
    <source>
        <dbReference type="ARBA" id="ARBA00022643"/>
    </source>
</evidence>
<dbReference type="Gene3D" id="3.20.20.70">
    <property type="entry name" value="Aldolase class I"/>
    <property type="match status" value="1"/>
</dbReference>
<evidence type="ECO:0000256" key="2">
    <source>
        <dbReference type="ARBA" id="ARBA00022630"/>
    </source>
</evidence>
<keyword evidence="2" id="KW-0285">Flavoprotein</keyword>
<comment type="caution">
    <text evidence="6">The sequence shown here is derived from an EMBL/GenBank/DDBJ whole genome shotgun (WGS) entry which is preliminary data.</text>
</comment>
<sequence length="330" mass="35199">MNNTSPLPFKTSFTNLMGCDFPIIAAPMFLVSNEAMVTEASNAGGVGAAPSLNWRSTEQFGAALDKIRAGTNRPYGVNLIVNKSNLRAEQDLETIRQHQVPMVITSLGNPKAVIEAVHSYGGKVFCDVVDLKYAQKVQDLGADGVIAVSSGAGGHAGPVSPMVLIPYLKQHLKIPVVAAGGIATGKQILAAIILGADAVQIGTRFIATAEAGVSQDYKNAVLKAEPEDIVLTKRISGTPAAVINTPFIQKMGLELPPIEAFLRKHPLTAKYAKLLRYMQGTKSLEAAAQSVTWKTVWSAGQGVGLIHDIRPTADVMRQLMTEFWEARNAV</sequence>
<evidence type="ECO:0000313" key="6">
    <source>
        <dbReference type="EMBL" id="PZQ45831.1"/>
    </source>
</evidence>
<keyword evidence="4" id="KW-0560">Oxidoreductase</keyword>
<dbReference type="InterPro" id="IPR004136">
    <property type="entry name" value="NMO"/>
</dbReference>
<keyword evidence="3" id="KW-0288">FMN</keyword>
<name>A0A2W5MX38_9BACT</name>
<gene>
    <name evidence="6" type="ORF">DI551_06340</name>
</gene>
<dbReference type="InterPro" id="IPR013785">
    <property type="entry name" value="Aldolase_TIM"/>
</dbReference>
<accession>A0A2W5MX38</accession>
<reference evidence="6 7" key="1">
    <citation type="submission" date="2017-08" db="EMBL/GenBank/DDBJ databases">
        <title>Infants hospitalized years apart are colonized by the same room-sourced microbial strains.</title>
        <authorList>
            <person name="Brooks B."/>
            <person name="Olm M.R."/>
            <person name="Firek B.A."/>
            <person name="Baker R."/>
            <person name="Thomas B.C."/>
            <person name="Morowitz M.J."/>
            <person name="Banfield J.F."/>
        </authorList>
    </citation>
    <scope>NUCLEOTIDE SEQUENCE [LARGE SCALE GENOMIC DNA]</scope>
    <source>
        <strain evidence="6">S2_005_002_R2_29</strain>
    </source>
</reference>
<dbReference type="SUPFAM" id="SSF51412">
    <property type="entry name" value="Inosine monophosphate dehydrogenase (IMPDH)"/>
    <property type="match status" value="1"/>
</dbReference>
<proteinExistence type="inferred from homology"/>
<evidence type="ECO:0000256" key="5">
    <source>
        <dbReference type="ARBA" id="ARBA00023033"/>
    </source>
</evidence>
<organism evidence="6 7">
    <name type="scientific">Micavibrio aeruginosavorus</name>
    <dbReference type="NCBI Taxonomy" id="349221"/>
    <lineage>
        <taxon>Bacteria</taxon>
        <taxon>Pseudomonadati</taxon>
        <taxon>Bdellovibrionota</taxon>
        <taxon>Bdellovibrionia</taxon>
        <taxon>Bdellovibrionales</taxon>
        <taxon>Pseudobdellovibrionaceae</taxon>
        <taxon>Micavibrio</taxon>
    </lineage>
</organism>
<evidence type="ECO:0000256" key="4">
    <source>
        <dbReference type="ARBA" id="ARBA00023002"/>
    </source>
</evidence>
<dbReference type="PANTHER" id="PTHR42747">
    <property type="entry name" value="NITRONATE MONOOXYGENASE-RELATED"/>
    <property type="match status" value="1"/>
</dbReference>
<dbReference type="CDD" id="cd04730">
    <property type="entry name" value="NPD_like"/>
    <property type="match status" value="1"/>
</dbReference>
<dbReference type="AlphaFoldDB" id="A0A2W5MX38"/>
<dbReference type="EMBL" id="QFQB01000038">
    <property type="protein sequence ID" value="PZQ45831.1"/>
    <property type="molecule type" value="Genomic_DNA"/>
</dbReference>
<dbReference type="Proteomes" id="UP000249417">
    <property type="component" value="Unassembled WGS sequence"/>
</dbReference>
<evidence type="ECO:0000313" key="7">
    <source>
        <dbReference type="Proteomes" id="UP000249417"/>
    </source>
</evidence>